<accession>A0A6A4SWE2</accession>
<gene>
    <name evidence="1" type="ORF">F2P81_011720</name>
</gene>
<dbReference type="Proteomes" id="UP000438429">
    <property type="component" value="Unassembled WGS sequence"/>
</dbReference>
<reference evidence="1 2" key="1">
    <citation type="submission" date="2019-06" db="EMBL/GenBank/DDBJ databases">
        <title>Draft genomes of female and male turbot (Scophthalmus maximus).</title>
        <authorList>
            <person name="Xu H."/>
            <person name="Xu X.-W."/>
            <person name="Shao C."/>
            <person name="Chen S."/>
        </authorList>
    </citation>
    <scope>NUCLEOTIDE SEQUENCE [LARGE SCALE GENOMIC DNA]</scope>
    <source>
        <strain evidence="1">Ysfricsl-2016a</strain>
        <tissue evidence="1">Blood</tissue>
    </source>
</reference>
<protein>
    <submittedName>
        <fullName evidence="1">Uncharacterized protein</fullName>
    </submittedName>
</protein>
<name>A0A6A4SWE2_SCOMX</name>
<comment type="caution">
    <text evidence="1">The sequence shown here is derived from an EMBL/GenBank/DDBJ whole genome shotgun (WGS) entry which is preliminary data.</text>
</comment>
<dbReference type="AlphaFoldDB" id="A0A6A4SWE2"/>
<evidence type="ECO:0000313" key="2">
    <source>
        <dbReference type="Proteomes" id="UP000438429"/>
    </source>
</evidence>
<evidence type="ECO:0000313" key="1">
    <source>
        <dbReference type="EMBL" id="KAF0036408.1"/>
    </source>
</evidence>
<dbReference type="EMBL" id="VEVO01000010">
    <property type="protein sequence ID" value="KAF0036408.1"/>
    <property type="molecule type" value="Genomic_DNA"/>
</dbReference>
<organism evidence="1 2">
    <name type="scientific">Scophthalmus maximus</name>
    <name type="common">Turbot</name>
    <name type="synonym">Psetta maxima</name>
    <dbReference type="NCBI Taxonomy" id="52904"/>
    <lineage>
        <taxon>Eukaryota</taxon>
        <taxon>Metazoa</taxon>
        <taxon>Chordata</taxon>
        <taxon>Craniata</taxon>
        <taxon>Vertebrata</taxon>
        <taxon>Euteleostomi</taxon>
        <taxon>Actinopterygii</taxon>
        <taxon>Neopterygii</taxon>
        <taxon>Teleostei</taxon>
        <taxon>Neoteleostei</taxon>
        <taxon>Acanthomorphata</taxon>
        <taxon>Carangaria</taxon>
        <taxon>Pleuronectiformes</taxon>
        <taxon>Pleuronectoidei</taxon>
        <taxon>Scophthalmidae</taxon>
        <taxon>Scophthalmus</taxon>
    </lineage>
</organism>
<proteinExistence type="predicted"/>
<sequence>MPPPSNNTYNFALPDKQITFSKRKRVAFIIPFRSHLEVGDCHSVAPPSLSVRRMKCRSPRTDLCLPAPASPAPYLFPRNGRHSEIRIIINQRSQQLFMRQLKRSQWRVLLSDTDSRWHDK</sequence>